<evidence type="ECO:0000313" key="1">
    <source>
        <dbReference type="EMBL" id="NID16394.1"/>
    </source>
</evidence>
<name>A0A7X5QW32_9GAMM</name>
<organism evidence="1 2">
    <name type="scientific">Luteibacter yeojuensis</name>
    <dbReference type="NCBI Taxonomy" id="345309"/>
    <lineage>
        <taxon>Bacteria</taxon>
        <taxon>Pseudomonadati</taxon>
        <taxon>Pseudomonadota</taxon>
        <taxon>Gammaproteobacteria</taxon>
        <taxon>Lysobacterales</taxon>
        <taxon>Rhodanobacteraceae</taxon>
        <taxon>Luteibacter</taxon>
    </lineage>
</organism>
<dbReference type="EMBL" id="JAAQTL010000001">
    <property type="protein sequence ID" value="NID16394.1"/>
    <property type="molecule type" value="Genomic_DNA"/>
</dbReference>
<dbReference type="Proteomes" id="UP000518878">
    <property type="component" value="Unassembled WGS sequence"/>
</dbReference>
<dbReference type="RefSeq" id="WP_166700032.1">
    <property type="nucleotide sequence ID" value="NZ_JAAQTL010000001.1"/>
</dbReference>
<sequence>MEGIRRGERATFGTMASAYWSQSHGGRIVSKNECSDHAITLRVKFKDETLLAILESISSALKSLARRARQDMVAPTVDGAEEDEGIIPYFVFENGLSVHARYGDFHPHEPVAFIIESESGLPLRESAIVPDNPGLEVIHGFRYENVAHLAGQTVDISFRLPSRVPELVSAPRKYVVARAGIPKKP</sequence>
<comment type="caution">
    <text evidence="1">The sequence shown here is derived from an EMBL/GenBank/DDBJ whole genome shotgun (WGS) entry which is preliminary data.</text>
</comment>
<protein>
    <submittedName>
        <fullName evidence="1">Uncharacterized protein</fullName>
    </submittedName>
</protein>
<keyword evidence="2" id="KW-1185">Reference proteome</keyword>
<gene>
    <name evidence="1" type="ORF">HBF32_13070</name>
</gene>
<proteinExistence type="predicted"/>
<dbReference type="AlphaFoldDB" id="A0A7X5QW32"/>
<reference evidence="1 2" key="1">
    <citation type="journal article" date="2006" name="Int. J. Syst. Evol. Microbiol.">
        <title>Dyella yeojuensis sp. nov., isolated from greenhouse soil in Korea.</title>
        <authorList>
            <person name="Kim B.Y."/>
            <person name="Weon H.Y."/>
            <person name="Lee K.H."/>
            <person name="Seok S.J."/>
            <person name="Kwon S.W."/>
            <person name="Go S.J."/>
            <person name="Stackebrandt E."/>
        </authorList>
    </citation>
    <scope>NUCLEOTIDE SEQUENCE [LARGE SCALE GENOMIC DNA]</scope>
    <source>
        <strain evidence="1 2">DSM 17673</strain>
    </source>
</reference>
<accession>A0A7X5QW32</accession>
<evidence type="ECO:0000313" key="2">
    <source>
        <dbReference type="Proteomes" id="UP000518878"/>
    </source>
</evidence>